<feature type="transmembrane region" description="Helical" evidence="1">
    <location>
        <begin position="33"/>
        <end position="50"/>
    </location>
</feature>
<keyword evidence="1" id="KW-1133">Transmembrane helix</keyword>
<feature type="transmembrane region" description="Helical" evidence="1">
    <location>
        <begin position="149"/>
        <end position="172"/>
    </location>
</feature>
<feature type="transmembrane region" description="Helical" evidence="1">
    <location>
        <begin position="100"/>
        <end position="116"/>
    </location>
</feature>
<feature type="transmembrane region" description="Helical" evidence="1">
    <location>
        <begin position="71"/>
        <end position="94"/>
    </location>
</feature>
<keyword evidence="3" id="KW-1185">Reference proteome</keyword>
<organism evidence="2 3">
    <name type="scientific">Labedaea rhizosphaerae</name>
    <dbReference type="NCBI Taxonomy" id="598644"/>
    <lineage>
        <taxon>Bacteria</taxon>
        <taxon>Bacillati</taxon>
        <taxon>Actinomycetota</taxon>
        <taxon>Actinomycetes</taxon>
        <taxon>Pseudonocardiales</taxon>
        <taxon>Pseudonocardiaceae</taxon>
        <taxon>Labedaea</taxon>
    </lineage>
</organism>
<name>A0A4R6SMA9_LABRH</name>
<reference evidence="2 3" key="1">
    <citation type="submission" date="2019-03" db="EMBL/GenBank/DDBJ databases">
        <title>Genomic Encyclopedia of Type Strains, Phase IV (KMG-IV): sequencing the most valuable type-strain genomes for metagenomic binning, comparative biology and taxonomic classification.</title>
        <authorList>
            <person name="Goeker M."/>
        </authorList>
    </citation>
    <scope>NUCLEOTIDE SEQUENCE [LARGE SCALE GENOMIC DNA]</scope>
    <source>
        <strain evidence="2 3">DSM 45361</strain>
    </source>
</reference>
<dbReference type="EMBL" id="SNXZ01000001">
    <property type="protein sequence ID" value="TDQ05044.1"/>
    <property type="molecule type" value="Genomic_DNA"/>
</dbReference>
<keyword evidence="1" id="KW-0812">Transmembrane</keyword>
<gene>
    <name evidence="2" type="ORF">EV186_1011008</name>
</gene>
<comment type="caution">
    <text evidence="2">The sequence shown here is derived from an EMBL/GenBank/DDBJ whole genome shotgun (WGS) entry which is preliminary data.</text>
</comment>
<feature type="transmembrane region" description="Helical" evidence="1">
    <location>
        <begin position="123"/>
        <end position="143"/>
    </location>
</feature>
<evidence type="ECO:0000313" key="3">
    <source>
        <dbReference type="Proteomes" id="UP000295444"/>
    </source>
</evidence>
<proteinExistence type="predicted"/>
<dbReference type="AlphaFoldDB" id="A0A4R6SMA9"/>
<dbReference type="Proteomes" id="UP000295444">
    <property type="component" value="Unassembled WGS sequence"/>
</dbReference>
<accession>A0A4R6SMA9</accession>
<feature type="transmembrane region" description="Helical" evidence="1">
    <location>
        <begin position="7"/>
        <end position="27"/>
    </location>
</feature>
<keyword evidence="1" id="KW-0472">Membrane</keyword>
<protein>
    <submittedName>
        <fullName evidence="2">Uncharacterized protein</fullName>
    </submittedName>
</protein>
<sequence length="174" mass="17986">MSDLARPLFGSLIGVVFGVVFFVANAGPFGTPGAIVVRVVGLAIGVALLVRIIQLRRRVTVAPDALGFGRGYWLVVLGEVVLLFGGVLVINRVLHHPEASVAWVAVVVGVHFVVLARVWREALFTVLGVVMTVLGVLGIVLAVTTHSAVAVAVVAGLGSGLALFAAAARPLLAR</sequence>
<evidence type="ECO:0000256" key="1">
    <source>
        <dbReference type="SAM" id="Phobius"/>
    </source>
</evidence>
<dbReference type="RefSeq" id="WP_133847860.1">
    <property type="nucleotide sequence ID" value="NZ_SNXZ01000001.1"/>
</dbReference>
<evidence type="ECO:0000313" key="2">
    <source>
        <dbReference type="EMBL" id="TDQ05044.1"/>
    </source>
</evidence>